<dbReference type="Pfam" id="PF07883">
    <property type="entry name" value="Cupin_2"/>
    <property type="match status" value="1"/>
</dbReference>
<dbReference type="InterPro" id="IPR018060">
    <property type="entry name" value="HTH_AraC"/>
</dbReference>
<organism evidence="5 6">
    <name type="scientific">Evansella cellulosilytica (strain ATCC 21833 / DSM 2522 / FERM P-1141 / JCM 9156 / N-4)</name>
    <name type="common">Bacillus cellulosilyticus</name>
    <dbReference type="NCBI Taxonomy" id="649639"/>
    <lineage>
        <taxon>Bacteria</taxon>
        <taxon>Bacillati</taxon>
        <taxon>Bacillota</taxon>
        <taxon>Bacilli</taxon>
        <taxon>Bacillales</taxon>
        <taxon>Bacillaceae</taxon>
        <taxon>Evansella</taxon>
    </lineage>
</organism>
<dbReference type="AlphaFoldDB" id="E6TY07"/>
<accession>E6TY07</accession>
<dbReference type="STRING" id="649639.Bcell_2970"/>
<reference evidence="5 6" key="1">
    <citation type="submission" date="2010-12" db="EMBL/GenBank/DDBJ databases">
        <title>Complete sequence of Bacillus cellulosilyticus DSM 2522.</title>
        <authorList>
            <consortium name="US DOE Joint Genome Institute"/>
            <person name="Lucas S."/>
            <person name="Copeland A."/>
            <person name="Lapidus A."/>
            <person name="Cheng J.-F."/>
            <person name="Bruce D."/>
            <person name="Goodwin L."/>
            <person name="Pitluck S."/>
            <person name="Chertkov O."/>
            <person name="Detter J.C."/>
            <person name="Han C."/>
            <person name="Tapia R."/>
            <person name="Land M."/>
            <person name="Hauser L."/>
            <person name="Jeffries C."/>
            <person name="Kyrpides N."/>
            <person name="Ivanova N."/>
            <person name="Mikhailova N."/>
            <person name="Brumm P."/>
            <person name="Mead D."/>
            <person name="Woyke T."/>
        </authorList>
    </citation>
    <scope>NUCLEOTIDE SEQUENCE [LARGE SCALE GENOMIC DNA]</scope>
    <source>
        <strain evidence="6">ATCC 21833 / DSM 2522 / FERM P-1141 / JCM 9156 / N-4</strain>
    </source>
</reference>
<evidence type="ECO:0000256" key="1">
    <source>
        <dbReference type="ARBA" id="ARBA00023015"/>
    </source>
</evidence>
<dbReference type="PANTHER" id="PTHR43280">
    <property type="entry name" value="ARAC-FAMILY TRANSCRIPTIONAL REGULATOR"/>
    <property type="match status" value="1"/>
</dbReference>
<dbReference type="InterPro" id="IPR037923">
    <property type="entry name" value="HTH-like"/>
</dbReference>
<dbReference type="InterPro" id="IPR020449">
    <property type="entry name" value="Tscrpt_reg_AraC-type_HTH"/>
</dbReference>
<keyword evidence="6" id="KW-1185">Reference proteome</keyword>
<dbReference type="InterPro" id="IPR018062">
    <property type="entry name" value="HTH_AraC-typ_CS"/>
</dbReference>
<dbReference type="InterPro" id="IPR014710">
    <property type="entry name" value="RmlC-like_jellyroll"/>
</dbReference>
<dbReference type="SMART" id="SM00342">
    <property type="entry name" value="HTH_ARAC"/>
    <property type="match status" value="1"/>
</dbReference>
<dbReference type="SUPFAM" id="SSF46689">
    <property type="entry name" value="Homeodomain-like"/>
    <property type="match status" value="1"/>
</dbReference>
<keyword evidence="3" id="KW-0804">Transcription</keyword>
<proteinExistence type="predicted"/>
<dbReference type="Gene3D" id="1.10.10.60">
    <property type="entry name" value="Homeodomain-like"/>
    <property type="match status" value="2"/>
</dbReference>
<dbReference type="Pfam" id="PF12833">
    <property type="entry name" value="HTH_18"/>
    <property type="match status" value="1"/>
</dbReference>
<dbReference type="PROSITE" id="PS01124">
    <property type="entry name" value="HTH_ARAC_FAMILY_2"/>
    <property type="match status" value="1"/>
</dbReference>
<evidence type="ECO:0000256" key="2">
    <source>
        <dbReference type="ARBA" id="ARBA00023125"/>
    </source>
</evidence>
<name>E6TY07_EVAC2</name>
<dbReference type="EMBL" id="CP002394">
    <property type="protein sequence ID" value="ADU31220.1"/>
    <property type="molecule type" value="Genomic_DNA"/>
</dbReference>
<dbReference type="Proteomes" id="UP000001401">
    <property type="component" value="Chromosome"/>
</dbReference>
<dbReference type="Gene3D" id="2.60.120.10">
    <property type="entry name" value="Jelly Rolls"/>
    <property type="match status" value="1"/>
</dbReference>
<dbReference type="GO" id="GO:0003700">
    <property type="term" value="F:DNA-binding transcription factor activity"/>
    <property type="evidence" value="ECO:0007669"/>
    <property type="project" value="InterPro"/>
</dbReference>
<evidence type="ECO:0000313" key="6">
    <source>
        <dbReference type="Proteomes" id="UP000001401"/>
    </source>
</evidence>
<dbReference type="PANTHER" id="PTHR43280:SF30">
    <property type="entry name" value="MMSAB OPERON REGULATORY PROTEIN"/>
    <property type="match status" value="1"/>
</dbReference>
<evidence type="ECO:0000313" key="5">
    <source>
        <dbReference type="EMBL" id="ADU31220.1"/>
    </source>
</evidence>
<dbReference type="InterPro" id="IPR013096">
    <property type="entry name" value="Cupin_2"/>
</dbReference>
<dbReference type="SUPFAM" id="SSF51215">
    <property type="entry name" value="Regulatory protein AraC"/>
    <property type="match status" value="1"/>
</dbReference>
<evidence type="ECO:0000259" key="4">
    <source>
        <dbReference type="PROSITE" id="PS01124"/>
    </source>
</evidence>
<sequence>MEILTFTIPPLPTFITGGNATFRKGEQHFQRIFHIFDLIYVVKGKIYMKEAGEKYEVKEGQYIILAPGLKHGGYERCEEEAIYYWIHFTLPNDYELKKKHDFDWSNVIIKESTLVEAPEYKLHIPRYAAFRNKERGIQAIQSILELNDSSDPAEKMRQQLLFGDLMIQLQKDAVELPTSAQNVTDEVVRYIKRNYLIEGFTVKEMAQELLYHPDYITRSMKKVIGMTPIQFLNHYRLSMAKSKIIRGNHDLDTVARECGFSDVSYFSRIFKKKEGMTPGQYRRMSRTYEKEPKM</sequence>
<dbReference type="OrthoDB" id="192171at2"/>
<dbReference type="RefSeq" id="WP_013489551.1">
    <property type="nucleotide sequence ID" value="NC_014829.1"/>
</dbReference>
<dbReference type="HOGENOM" id="CLU_000445_88_6_9"/>
<keyword evidence="2" id="KW-0238">DNA-binding</keyword>
<protein>
    <submittedName>
        <fullName evidence="5">Transcriptional regulator, AraC family</fullName>
    </submittedName>
</protein>
<dbReference type="KEGG" id="bco:Bcell_2970"/>
<feature type="domain" description="HTH araC/xylS-type" evidence="4">
    <location>
        <begin position="185"/>
        <end position="284"/>
    </location>
</feature>
<dbReference type="GO" id="GO:0043565">
    <property type="term" value="F:sequence-specific DNA binding"/>
    <property type="evidence" value="ECO:0007669"/>
    <property type="project" value="InterPro"/>
</dbReference>
<evidence type="ECO:0000256" key="3">
    <source>
        <dbReference type="ARBA" id="ARBA00023163"/>
    </source>
</evidence>
<keyword evidence="1" id="KW-0805">Transcription regulation</keyword>
<dbReference type="InterPro" id="IPR009057">
    <property type="entry name" value="Homeodomain-like_sf"/>
</dbReference>
<dbReference type="PROSITE" id="PS00041">
    <property type="entry name" value="HTH_ARAC_FAMILY_1"/>
    <property type="match status" value="1"/>
</dbReference>
<gene>
    <name evidence="5" type="ordered locus">Bcell_2970</name>
</gene>
<dbReference type="eggNOG" id="COG2207">
    <property type="taxonomic scope" value="Bacteria"/>
</dbReference>
<dbReference type="PRINTS" id="PR00032">
    <property type="entry name" value="HTHARAC"/>
</dbReference>